<evidence type="ECO:0008006" key="5">
    <source>
        <dbReference type="Google" id="ProtNLM"/>
    </source>
</evidence>
<feature type="region of interest" description="Disordered" evidence="2">
    <location>
        <begin position="1012"/>
        <end position="1108"/>
    </location>
</feature>
<feature type="region of interest" description="Disordered" evidence="2">
    <location>
        <begin position="829"/>
        <end position="864"/>
    </location>
</feature>
<feature type="compositionally biased region" description="Polar residues" evidence="2">
    <location>
        <begin position="1433"/>
        <end position="1444"/>
    </location>
</feature>
<feature type="compositionally biased region" description="Polar residues" evidence="2">
    <location>
        <begin position="976"/>
        <end position="987"/>
    </location>
</feature>
<dbReference type="EnsemblMetazoa" id="AALB005651-RA">
    <property type="protein sequence ID" value="AALB005651-PA"/>
    <property type="gene ID" value="AALB005651"/>
</dbReference>
<feature type="region of interest" description="Disordered" evidence="2">
    <location>
        <begin position="1358"/>
        <end position="1380"/>
    </location>
</feature>
<dbReference type="Proteomes" id="UP000069272">
    <property type="component" value="Chromosome 3L"/>
</dbReference>
<reference evidence="3 4" key="1">
    <citation type="journal article" date="2017" name="G3 (Bethesda)">
        <title>The Physical Genome Mapping of Anopheles albimanus Corrected Scaffold Misassemblies and Identified Interarm Rearrangements in Genus Anopheles.</title>
        <authorList>
            <person name="Artemov G.N."/>
            <person name="Peery A.N."/>
            <person name="Jiang X."/>
            <person name="Tu Z."/>
            <person name="Stegniy V.N."/>
            <person name="Sharakhova M.V."/>
            <person name="Sharakhov I.V."/>
        </authorList>
    </citation>
    <scope>NUCLEOTIDE SEQUENCE [LARGE SCALE GENOMIC DNA]</scope>
    <source>
        <strain evidence="3 4">ALBI9_A</strain>
    </source>
</reference>
<feature type="compositionally biased region" description="Basic and acidic residues" evidence="2">
    <location>
        <begin position="942"/>
        <end position="951"/>
    </location>
</feature>
<feature type="compositionally biased region" description="Basic and acidic residues" evidence="2">
    <location>
        <begin position="1"/>
        <end position="36"/>
    </location>
</feature>
<feature type="compositionally biased region" description="Low complexity" evidence="2">
    <location>
        <begin position="1031"/>
        <end position="1040"/>
    </location>
</feature>
<feature type="region of interest" description="Disordered" evidence="2">
    <location>
        <begin position="768"/>
        <end position="793"/>
    </location>
</feature>
<feature type="compositionally biased region" description="Acidic residues" evidence="2">
    <location>
        <begin position="1743"/>
        <end position="1755"/>
    </location>
</feature>
<feature type="region of interest" description="Disordered" evidence="2">
    <location>
        <begin position="1144"/>
        <end position="1163"/>
    </location>
</feature>
<feature type="compositionally biased region" description="Basic and acidic residues" evidence="2">
    <location>
        <begin position="847"/>
        <end position="864"/>
    </location>
</feature>
<feature type="compositionally biased region" description="Low complexity" evidence="2">
    <location>
        <begin position="465"/>
        <end position="487"/>
    </location>
</feature>
<feature type="region of interest" description="Disordered" evidence="2">
    <location>
        <begin position="1482"/>
        <end position="1509"/>
    </location>
</feature>
<feature type="compositionally biased region" description="Basic and acidic residues" evidence="2">
    <location>
        <begin position="1020"/>
        <end position="1030"/>
    </location>
</feature>
<feature type="region of interest" description="Disordered" evidence="2">
    <location>
        <begin position="199"/>
        <end position="218"/>
    </location>
</feature>
<evidence type="ECO:0000256" key="1">
    <source>
        <dbReference type="SAM" id="Coils"/>
    </source>
</evidence>
<feature type="region of interest" description="Disordered" evidence="2">
    <location>
        <begin position="619"/>
        <end position="649"/>
    </location>
</feature>
<feature type="compositionally biased region" description="Low complexity" evidence="2">
    <location>
        <begin position="1419"/>
        <end position="1432"/>
    </location>
</feature>
<feature type="region of interest" description="Disordered" evidence="2">
    <location>
        <begin position="1810"/>
        <end position="1874"/>
    </location>
</feature>
<keyword evidence="4" id="KW-1185">Reference proteome</keyword>
<proteinExistence type="predicted"/>
<feature type="compositionally biased region" description="Basic and acidic residues" evidence="2">
    <location>
        <begin position="149"/>
        <end position="163"/>
    </location>
</feature>
<protein>
    <recommendedName>
        <fullName evidence="5">HP domain-containing protein</fullName>
    </recommendedName>
</protein>
<feature type="region of interest" description="Disordered" evidence="2">
    <location>
        <begin position="1293"/>
        <end position="1316"/>
    </location>
</feature>
<feature type="region of interest" description="Disordered" evidence="2">
    <location>
        <begin position="879"/>
        <end position="926"/>
    </location>
</feature>
<evidence type="ECO:0000313" key="3">
    <source>
        <dbReference type="EnsemblMetazoa" id="AALB005651-PA"/>
    </source>
</evidence>
<feature type="compositionally biased region" description="Low complexity" evidence="2">
    <location>
        <begin position="1482"/>
        <end position="1502"/>
    </location>
</feature>
<feature type="region of interest" description="Disordered" evidence="2">
    <location>
        <begin position="124"/>
        <end position="192"/>
    </location>
</feature>
<feature type="region of interest" description="Disordered" evidence="2">
    <location>
        <begin position="325"/>
        <end position="350"/>
    </location>
</feature>
<dbReference type="VEuPathDB" id="VectorBase:AALB005651"/>
<feature type="compositionally biased region" description="Polar residues" evidence="2">
    <location>
        <begin position="582"/>
        <end position="603"/>
    </location>
</feature>
<accession>A0A182FGL0</accession>
<dbReference type="VEuPathDB" id="VectorBase:AALB20_037200"/>
<feature type="compositionally biased region" description="Polar residues" evidence="2">
    <location>
        <begin position="904"/>
        <end position="917"/>
    </location>
</feature>
<feature type="compositionally biased region" description="Low complexity" evidence="2">
    <location>
        <begin position="285"/>
        <end position="304"/>
    </location>
</feature>
<feature type="region of interest" description="Disordered" evidence="2">
    <location>
        <begin position="1719"/>
        <end position="1755"/>
    </location>
</feature>
<keyword evidence="1" id="KW-0175">Coiled coil</keyword>
<feature type="compositionally biased region" description="Polar residues" evidence="2">
    <location>
        <begin position="259"/>
        <end position="268"/>
    </location>
</feature>
<feature type="region of interest" description="Disordered" evidence="2">
    <location>
        <begin position="255"/>
        <end position="312"/>
    </location>
</feature>
<feature type="compositionally biased region" description="Basic and acidic residues" evidence="2">
    <location>
        <begin position="530"/>
        <end position="539"/>
    </location>
</feature>
<feature type="region of interest" description="Disordered" evidence="2">
    <location>
        <begin position="942"/>
        <end position="999"/>
    </location>
</feature>
<reference evidence="3" key="2">
    <citation type="submission" date="2022-08" db="UniProtKB">
        <authorList>
            <consortium name="EnsemblMetazoa"/>
        </authorList>
    </citation>
    <scope>IDENTIFICATION</scope>
    <source>
        <strain evidence="3">STECLA/ALBI9_A</strain>
    </source>
</reference>
<feature type="compositionally biased region" description="Polar residues" evidence="2">
    <location>
        <begin position="555"/>
        <end position="566"/>
    </location>
</feature>
<sequence>MNPHEGEGRVDKPERDARIKKKDLDTDSSSEEDRKAGFVPVKGHGTLNGKRKKRSSRLVGAGFDHIVVSPHQLPPQQQQQQPVQQQILLPHQQHHHHHQTHQQQQHHNQYGFRESDSINSIDRYTANGSLDRRTGRKEMRGSSGIVRRNSKDRQSSSDEESHRSSSMSRFRSDDSLGNQSAGSHRKSRTARTERYLKRMSGRDDGHSPQQQQQHQTLAPAHVNRWHTQPISPSMLPHGGSIQSVDVAYRRPATLGSHPNLRNSASLTNVHGLHGHPVRYAGSPSYAHHLQLAQQQQQAPYASQSPPNPHTVTYENSFYIQSKAASMRDAIRSPPPIPPRDPQRRLTIGHTNDARPVSYAFDRYHQLQGGGNIWQSNGKCNSEDRLWVGGGSSAMVQRTPPPPSMHAGAGFTVTPPRASSVQPAEMHHHHHHQQQQTQAQQPQQKQRYISRQQQPQAVVHPPSTPPSTVAYHYHQHHQQQQQQQQQQPHYHHSAATLPVTPPTQQRPGAGEYRYVTDVTPRSRKPIQIQDRTFEPYEPKRSPQPPPPTTTGSESSLVYNNSGTTTPSGIAARSTPRSARADSSESVNGTASAASGSRTPQQSASAFWRRIEEEQIVAAAATGGAGSAVSRRGRATERRPGVAGTAIASRSVSTSRALEIMNRRNQELTRELDHLLDDKQQQQQQQQQQQSDENVVSGRLYLRQAVDANPATAVRSPNEKVYEVKVKTSSHRPLNGAEAAPEKAPNKYEEHVAKTVAGSQTVYRRYGGEKQPEANVPVPTPPMRTISKRNSCSEEELARKRKSANLEEAISELEAIYKSLKLSDEDLLERAEQRDLPTPTGFSHRARTYRYDPDPEDDRAKAEPDLRLDDLSYRSIKRANSSLKTVDNQPPFGIPVGPIPPPPTTDYLTVQPPSKQQTPRFVPRQSPDLVADDLAFRQLRKDKDLHASLDRKPAPATTAVPVSGSSSSGSEEARTTKRNSGSTFFTQIQRDAAKPSGGNLEDYYKLELYAKSLRESSSAAARTEKSPPKKAEPAPSASSAPAVEVRAKSGSPPKERSGNRGAVFNLPSTLKSSSSGSPPKSPRSSDGGSEVPSVTPTPRPRSGTEPVIVGAKHKAEFEEILNAIALEAQNTSEKLGADLAELRKETLSVSSGTSPETKPNRRNAVSKTVAGPAVVAAVAPSVTSKQTSEIDQVAEAAKYCEQMLRGVIAEEKAPSLEPQEAELVPEVTLIARVILDKPTIVVESKVEKEPIHVPTVPSTGELKTSVVSSVVEGLIGQLTPAGSFEALSKRCQEQLSELEEDPLTSDGGLTGGDDRVKSSIERDYDNLVESINPFESDTDKKSTEEEIDLIMKECGIELEQSSTVQGSSKPLAGQPLAPQKIPASAQVDLGDIERAVVRERVSSAECLKPSVIAAEQRNKRSSSSRSPPVSSSVRLTPSDTESQYNSSEELAMIFGIKSPSPPGKRATPVRVPLLSSSSSSLLLSCATSQAPKHPSPSSKAPSDPEQTTPPAVASAITSDEHDGGEVADGDGGDGVVFSVTVPSISRLARNPPGITPSTSTTTVVASVACRSATNSITACNNTVTTNQQQIHTTTQHDSDTIGSTEVHEAEEPHEPPCQIESFYLMRSSSTALLPHNLDTIHEDLEEETNAADGGESTTTDSGNVSLNDFGCEGGTVTKEPATFVNEMQIGPAAAAAGLIGYYPFRSVLQIPEIFIEDVSAQEDGDDEKVTKDDESTLSGVPEASTAEESDTEDPQVETFEELERLEAERLRLEAAPVVEETDLHPSTTSSVVSLPKPDTRCQPLIPCICGPPKETQQDLDLGQPHPGPSESAPAASASIDSQDSQEKSPRSSSNKLRSHPGGSGGDGSKANRDSTGPFQNLCFCLL</sequence>
<feature type="compositionally biased region" description="Low complexity" evidence="2">
    <location>
        <begin position="619"/>
        <end position="628"/>
    </location>
</feature>
<feature type="compositionally biased region" description="Low complexity" evidence="2">
    <location>
        <begin position="433"/>
        <end position="455"/>
    </location>
</feature>
<feature type="compositionally biased region" description="Polar residues" evidence="2">
    <location>
        <begin position="1145"/>
        <end position="1155"/>
    </location>
</feature>
<name>A0A182FGL0_ANOAL</name>
<evidence type="ECO:0000313" key="4">
    <source>
        <dbReference type="Proteomes" id="UP000069272"/>
    </source>
</evidence>
<feature type="compositionally biased region" description="Low complexity" evidence="2">
    <location>
        <begin position="1070"/>
        <end position="1087"/>
    </location>
</feature>
<feature type="region of interest" description="Disordered" evidence="2">
    <location>
        <begin position="1412"/>
        <end position="1444"/>
    </location>
</feature>
<feature type="region of interest" description="Disordered" evidence="2">
    <location>
        <begin position="1"/>
        <end position="110"/>
    </location>
</feature>
<organism evidence="3 4">
    <name type="scientific">Anopheles albimanus</name>
    <name type="common">New world malaria mosquito</name>
    <dbReference type="NCBI Taxonomy" id="7167"/>
    <lineage>
        <taxon>Eukaryota</taxon>
        <taxon>Metazoa</taxon>
        <taxon>Ecdysozoa</taxon>
        <taxon>Arthropoda</taxon>
        <taxon>Hexapoda</taxon>
        <taxon>Insecta</taxon>
        <taxon>Pterygota</taxon>
        <taxon>Neoptera</taxon>
        <taxon>Endopterygota</taxon>
        <taxon>Diptera</taxon>
        <taxon>Nematocera</taxon>
        <taxon>Culicoidea</taxon>
        <taxon>Culicidae</taxon>
        <taxon>Anophelinae</taxon>
        <taxon>Anopheles</taxon>
    </lineage>
</organism>
<feature type="compositionally biased region" description="Low complexity" evidence="2">
    <location>
        <begin position="70"/>
        <end position="91"/>
    </location>
</feature>
<feature type="coiled-coil region" evidence="1">
    <location>
        <begin position="656"/>
        <end position="690"/>
    </location>
</feature>
<feature type="compositionally biased region" description="Low complexity" evidence="2">
    <location>
        <begin position="1826"/>
        <end position="1840"/>
    </location>
</feature>
<feature type="compositionally biased region" description="Basic and acidic residues" evidence="2">
    <location>
        <begin position="130"/>
        <end position="140"/>
    </location>
</feature>
<evidence type="ECO:0000256" key="2">
    <source>
        <dbReference type="SAM" id="MobiDB-lite"/>
    </source>
</evidence>
<feature type="region of interest" description="Disordered" evidence="2">
    <location>
        <begin position="1774"/>
        <end position="1795"/>
    </location>
</feature>
<feature type="region of interest" description="Disordered" evidence="2">
    <location>
        <begin position="390"/>
        <end position="604"/>
    </location>
</feature>